<dbReference type="GeneTree" id="ENSGT00940000155713"/>
<comment type="subcellular location">
    <subcellularLocation>
        <location evidence="1">Nucleus</location>
    </subcellularLocation>
</comment>
<dbReference type="InterPro" id="IPR042163">
    <property type="entry name" value="PHF12"/>
</dbReference>
<evidence type="ECO:0000313" key="20">
    <source>
        <dbReference type="Ensembl" id="ENSPMAP00000002257.1"/>
    </source>
</evidence>
<feature type="compositionally biased region" description="Basic and acidic residues" evidence="17">
    <location>
        <begin position="33"/>
        <end position="48"/>
    </location>
</feature>
<evidence type="ECO:0000259" key="19">
    <source>
        <dbReference type="PROSITE" id="PS50016"/>
    </source>
</evidence>
<sequence>ASEQQIQALVAPPKSDEEHGGGGVSAASLAASRRHERDAARRTGRANNHDTCDSCREGGDLLCCDHCPASFHLQCCDPPLSAEMLPSGEWMCHRCTMRRTKKEGKFKPGGKSWLINGLLEKHCSKRPSVLLTPVDAELENVKLQALHSARATAVAAARPLTPATSKSGSSTPTTVEVDDGDSIAGDETTAVTTPAVVMTVTRQRNPFEMLVVAATERNPTQFQLPYELTCSTPLPGTSKKRRKEEAGGKHARRSPHELDTHGLVPLPARLCYLCSRSCRVAPLVQCDYCALLFHQDCLDPPLTSMPTGRWMCPNHPESRPLSGVALPLSGRCQLFSRFQGPVQQHTVSLGFLRRVHRKRPPNRSPASTTATIASTLARKALKVPAAIKAHYEHRPPLGPPAGVRQCQLVCTEPEPPSAGPRLAADREQEEWLRNVLALQSSIARHLAAKQAPSAVPHSACGPNEGLSKLATSDPALPRLHVAGPLRSRVAPESLSSTSSSPPSVTDVKLPSLLSSDMKVKGETEQGHSPSRSNGPSLGSKDSGSGAPRPGRPNEGMWPRGGGWLRCRESPCACSACAASTSLRKKTDEYSLPVGGDQPSLLPRPGPHLPDLDERLVRVLAWQRIQQILSGRSTPPVMTTAAVATATVPAIPRASDDLKPAPSLLFKTPALPAPTAKIAAPEAEAAGGRMPETWPGIFFAIILQRVGSNYTFLLQRLNRTASIDLLRSCLIKYVRERCPLRQYKQAFTTSKNSLPISVGWSDMCEGGVLLGPALTEVRARAVLSSVDGRGEPVRMRYRALYIGTGADMDLCLTKFGHCNYVSGKHACIFFDESTSQYELLNYSEHGTRVDGALYGCSLLEPRGPPTLPPSPLVARVRSIIR</sequence>
<dbReference type="HOGENOM" id="CLU_015009_0_0_1"/>
<keyword evidence="10" id="KW-0805">Transcription regulation</keyword>
<feature type="region of interest" description="Disordered" evidence="17">
    <location>
        <begin position="160"/>
        <end position="186"/>
    </location>
</feature>
<feature type="domain" description="PHD-type" evidence="19">
    <location>
        <begin position="268"/>
        <end position="318"/>
    </location>
</feature>
<proteinExistence type="predicted"/>
<evidence type="ECO:0000256" key="1">
    <source>
        <dbReference type="ARBA" id="ARBA00004123"/>
    </source>
</evidence>
<dbReference type="Gene3D" id="2.60.200.20">
    <property type="match status" value="1"/>
</dbReference>
<dbReference type="InterPro" id="IPR013083">
    <property type="entry name" value="Znf_RING/FYVE/PHD"/>
</dbReference>
<keyword evidence="7 16" id="KW-0863">Zinc-finger</keyword>
<protein>
    <recommendedName>
        <fullName evidence="14">PHD finger protein 12</fullName>
    </recommendedName>
    <alternativeName>
        <fullName evidence="15">PHD factor 1</fullName>
    </alternativeName>
</protein>
<dbReference type="InterPro" id="IPR008984">
    <property type="entry name" value="SMAD_FHA_dom_sf"/>
</dbReference>
<dbReference type="PROSITE" id="PS50006">
    <property type="entry name" value="FHA_DOMAIN"/>
    <property type="match status" value="1"/>
</dbReference>
<keyword evidence="12" id="KW-0539">Nucleus</keyword>
<dbReference type="CDD" id="cd15533">
    <property type="entry name" value="PHD1_PHF12"/>
    <property type="match status" value="1"/>
</dbReference>
<dbReference type="FunFam" id="3.30.40.10:FF:000154">
    <property type="entry name" value="PHD finger protein 12"/>
    <property type="match status" value="1"/>
</dbReference>
<evidence type="ECO:0000256" key="3">
    <source>
        <dbReference type="ARBA" id="ARBA00022499"/>
    </source>
</evidence>
<feature type="domain" description="FHA" evidence="18">
    <location>
        <begin position="799"/>
        <end position="853"/>
    </location>
</feature>
<accession>S4RAM6</accession>
<evidence type="ECO:0000259" key="18">
    <source>
        <dbReference type="PROSITE" id="PS50006"/>
    </source>
</evidence>
<feature type="compositionally biased region" description="Basic and acidic residues" evidence="17">
    <location>
        <begin position="243"/>
        <end position="258"/>
    </location>
</feature>
<dbReference type="Pfam" id="PF16737">
    <property type="entry name" value="PHF12_MRG_bd"/>
    <property type="match status" value="1"/>
</dbReference>
<evidence type="ECO:0000256" key="5">
    <source>
        <dbReference type="ARBA" id="ARBA00022723"/>
    </source>
</evidence>
<dbReference type="PANTHER" id="PTHR46309">
    <property type="entry name" value="PHD FINGER PROTEIN 12"/>
    <property type="match status" value="1"/>
</dbReference>
<keyword evidence="4" id="KW-0597">Phosphoprotein</keyword>
<dbReference type="InterPro" id="IPR031966">
    <property type="entry name" value="PHF12_MRG-bd"/>
</dbReference>
<dbReference type="PROSITE" id="PS50016">
    <property type="entry name" value="ZF_PHD_2"/>
    <property type="match status" value="2"/>
</dbReference>
<feature type="compositionally biased region" description="Polar residues" evidence="17">
    <location>
        <begin position="164"/>
        <end position="174"/>
    </location>
</feature>
<keyword evidence="5" id="KW-0479">Metal-binding</keyword>
<evidence type="ECO:0000256" key="15">
    <source>
        <dbReference type="ARBA" id="ARBA00076589"/>
    </source>
</evidence>
<dbReference type="Gene3D" id="3.30.40.10">
    <property type="entry name" value="Zinc/RING finger domain, C3HC4 (zinc finger)"/>
    <property type="match status" value="2"/>
</dbReference>
<keyword evidence="8" id="KW-0862">Zinc</keyword>
<dbReference type="GO" id="GO:0008270">
    <property type="term" value="F:zinc ion binding"/>
    <property type="evidence" value="ECO:0007669"/>
    <property type="project" value="UniProtKB-KW"/>
</dbReference>
<feature type="region of interest" description="Disordered" evidence="17">
    <location>
        <begin position="1"/>
        <end position="48"/>
    </location>
</feature>
<evidence type="ECO:0000256" key="12">
    <source>
        <dbReference type="ARBA" id="ARBA00023242"/>
    </source>
</evidence>
<dbReference type="GO" id="GO:0000122">
    <property type="term" value="P:negative regulation of transcription by RNA polymerase II"/>
    <property type="evidence" value="ECO:0007669"/>
    <property type="project" value="TreeGrafter"/>
</dbReference>
<evidence type="ECO:0000256" key="11">
    <source>
        <dbReference type="ARBA" id="ARBA00023163"/>
    </source>
</evidence>
<feature type="compositionally biased region" description="Polar residues" evidence="17">
    <location>
        <begin position="526"/>
        <end position="542"/>
    </location>
</feature>
<dbReference type="SUPFAM" id="SSF49879">
    <property type="entry name" value="SMAD/FHA domain"/>
    <property type="match status" value="1"/>
</dbReference>
<comment type="subunit">
    <text evidence="13">Component of SIN3 complexes. Interacts with SIN3A in a complex composed of HDAC1, SAP30 and SIN3A. Component of the SIN3B complex, which includes SIN3B, HDAC2 or HDAC1, PHF12 and MORF4L1; interacts directly with all subunits. Interacts with TLE5.</text>
</comment>
<dbReference type="OMA" id="RISQHAI"/>
<dbReference type="PANTHER" id="PTHR46309:SF1">
    <property type="entry name" value="PHD FINGER PROTEIN 12"/>
    <property type="match status" value="1"/>
</dbReference>
<keyword evidence="3" id="KW-1017">Isopeptide bond</keyword>
<evidence type="ECO:0000256" key="16">
    <source>
        <dbReference type="PROSITE-ProRule" id="PRU00146"/>
    </source>
</evidence>
<reference evidence="20" key="2">
    <citation type="submission" date="2025-09" db="UniProtKB">
        <authorList>
            <consortium name="Ensembl"/>
        </authorList>
    </citation>
    <scope>IDENTIFICATION</scope>
</reference>
<dbReference type="InterPro" id="IPR019786">
    <property type="entry name" value="Zinc_finger_PHD-type_CS"/>
</dbReference>
<dbReference type="InterPro" id="IPR011011">
    <property type="entry name" value="Znf_FYVE_PHD"/>
</dbReference>
<feature type="domain" description="PHD-type" evidence="19">
    <location>
        <begin position="49"/>
        <end position="98"/>
    </location>
</feature>
<dbReference type="PROSITE" id="PS01359">
    <property type="entry name" value="ZF_PHD_1"/>
    <property type="match status" value="1"/>
</dbReference>
<dbReference type="STRING" id="7757.ENSPMAP00000002257"/>
<dbReference type="Gene3D" id="6.10.20.60">
    <property type="entry name" value="PHD finger protein 12"/>
    <property type="match status" value="1"/>
</dbReference>
<dbReference type="InterPro" id="IPR001965">
    <property type="entry name" value="Znf_PHD"/>
</dbReference>
<evidence type="ECO:0000256" key="17">
    <source>
        <dbReference type="SAM" id="MobiDB-lite"/>
    </source>
</evidence>
<dbReference type="GO" id="GO:0070822">
    <property type="term" value="C:Sin3-type complex"/>
    <property type="evidence" value="ECO:0007669"/>
    <property type="project" value="TreeGrafter"/>
</dbReference>
<evidence type="ECO:0000256" key="6">
    <source>
        <dbReference type="ARBA" id="ARBA00022737"/>
    </source>
</evidence>
<dbReference type="SUPFAM" id="SSF57903">
    <property type="entry name" value="FYVE/PHD zinc finger"/>
    <property type="match status" value="2"/>
</dbReference>
<evidence type="ECO:0000256" key="2">
    <source>
        <dbReference type="ARBA" id="ARBA00022491"/>
    </source>
</evidence>
<dbReference type="GO" id="GO:0003714">
    <property type="term" value="F:transcription corepressor activity"/>
    <property type="evidence" value="ECO:0007669"/>
    <property type="project" value="InterPro"/>
</dbReference>
<dbReference type="AlphaFoldDB" id="S4RAM6"/>
<dbReference type="InterPro" id="IPR000253">
    <property type="entry name" value="FHA_dom"/>
</dbReference>
<keyword evidence="9" id="KW-0832">Ubl conjugation</keyword>
<dbReference type="Pfam" id="PF00628">
    <property type="entry name" value="PHD"/>
    <property type="match status" value="2"/>
</dbReference>
<name>S4RAM6_PETMA</name>
<feature type="region of interest" description="Disordered" evidence="17">
    <location>
        <begin position="488"/>
        <end position="557"/>
    </location>
</feature>
<dbReference type="CDD" id="cd15534">
    <property type="entry name" value="PHD2_PHF12_Rco1"/>
    <property type="match status" value="1"/>
</dbReference>
<evidence type="ECO:0000256" key="9">
    <source>
        <dbReference type="ARBA" id="ARBA00022843"/>
    </source>
</evidence>
<feature type="region of interest" description="Disordered" evidence="17">
    <location>
        <begin position="233"/>
        <end position="258"/>
    </location>
</feature>
<keyword evidence="11" id="KW-0804">Transcription</keyword>
<dbReference type="Ensembl" id="ENSPMAT00000002268.1">
    <property type="protein sequence ID" value="ENSPMAP00000002257.1"/>
    <property type="gene ID" value="ENSPMAG00000002054.1"/>
</dbReference>
<reference evidence="20" key="1">
    <citation type="submission" date="2025-08" db="UniProtKB">
        <authorList>
            <consortium name="Ensembl"/>
        </authorList>
    </citation>
    <scope>IDENTIFICATION</scope>
</reference>
<dbReference type="InterPro" id="IPR038098">
    <property type="entry name" value="PHF12_MRG-bd_sf"/>
</dbReference>
<evidence type="ECO:0000256" key="4">
    <source>
        <dbReference type="ARBA" id="ARBA00022553"/>
    </source>
</evidence>
<evidence type="ECO:0000256" key="14">
    <source>
        <dbReference type="ARBA" id="ARBA00068755"/>
    </source>
</evidence>
<dbReference type="InterPro" id="IPR019787">
    <property type="entry name" value="Znf_PHD-finger"/>
</dbReference>
<evidence type="ECO:0000256" key="7">
    <source>
        <dbReference type="ARBA" id="ARBA00022771"/>
    </source>
</evidence>
<keyword evidence="2" id="KW-0678">Repressor</keyword>
<keyword evidence="6" id="KW-0677">Repeat</keyword>
<evidence type="ECO:0000256" key="13">
    <source>
        <dbReference type="ARBA" id="ARBA00065785"/>
    </source>
</evidence>
<feature type="compositionally biased region" description="Low complexity" evidence="17">
    <location>
        <begin position="491"/>
        <end position="503"/>
    </location>
</feature>
<evidence type="ECO:0000256" key="8">
    <source>
        <dbReference type="ARBA" id="ARBA00022833"/>
    </source>
</evidence>
<evidence type="ECO:0000256" key="10">
    <source>
        <dbReference type="ARBA" id="ARBA00023015"/>
    </source>
</evidence>
<dbReference type="SMART" id="SM00249">
    <property type="entry name" value="PHD"/>
    <property type="match status" value="2"/>
</dbReference>
<organism evidence="20">
    <name type="scientific">Petromyzon marinus</name>
    <name type="common">Sea lamprey</name>
    <dbReference type="NCBI Taxonomy" id="7757"/>
    <lineage>
        <taxon>Eukaryota</taxon>
        <taxon>Metazoa</taxon>
        <taxon>Chordata</taxon>
        <taxon>Craniata</taxon>
        <taxon>Vertebrata</taxon>
        <taxon>Cyclostomata</taxon>
        <taxon>Hyperoartia</taxon>
        <taxon>Petromyzontiformes</taxon>
        <taxon>Petromyzontidae</taxon>
        <taxon>Petromyzon</taxon>
    </lineage>
</organism>
<dbReference type="FunFam" id="3.30.40.10:FF:000164">
    <property type="entry name" value="PHD finger protein 12"/>
    <property type="match status" value="1"/>
</dbReference>